<accession>A0AAE0FW87</accession>
<dbReference type="Gene3D" id="2.60.120.620">
    <property type="entry name" value="q2cbj1_9rhob like domain"/>
    <property type="match status" value="1"/>
</dbReference>
<sequence length="319" mass="36004">MYHRNVFTIILACFSHFSRSLERRGDHNEQITSTEAAPGGARRIHQAAPASCAITEAHVAYTLSKIQNAQMHYSPYPHTVIEDIYSPDVYACMLKQLPPNQDAYSRSDGHFKQGEGRYALLIRSTDDNVGPGILNKKKKKWTPIPASPNINSTYWTDWARAYGAETLKNAWLQKFNVTLAVRSPNWQSIAKKLYMRMELNRDISGYAIGPHTDAPYKWITMLYYLPQDASMSTAGTQIVRSTKGTSQKESKWMDPKDKQWQIVKQAPFIPNTVMAFAICDQSWHAVPKVGNKAVRNTIQTFIRGVDAKQVPPKGKCPAV</sequence>
<dbReference type="Proteomes" id="UP001190700">
    <property type="component" value="Unassembled WGS sequence"/>
</dbReference>
<name>A0AAE0FW87_9CHLO</name>
<proteinExistence type="predicted"/>
<comment type="caution">
    <text evidence="1">The sequence shown here is derived from an EMBL/GenBank/DDBJ whole genome shotgun (WGS) entry which is preliminary data.</text>
</comment>
<dbReference type="AlphaFoldDB" id="A0AAE0FW87"/>
<protein>
    <recommendedName>
        <fullName evidence="3">Prolyl 4-hydroxylase alpha subunit Fe(2+) 2OG dioxygenase domain-containing protein</fullName>
    </recommendedName>
</protein>
<evidence type="ECO:0000313" key="2">
    <source>
        <dbReference type="Proteomes" id="UP001190700"/>
    </source>
</evidence>
<dbReference type="EMBL" id="LGRX02012657">
    <property type="protein sequence ID" value="KAK3267039.1"/>
    <property type="molecule type" value="Genomic_DNA"/>
</dbReference>
<keyword evidence="2" id="KW-1185">Reference proteome</keyword>
<organism evidence="1 2">
    <name type="scientific">Cymbomonas tetramitiformis</name>
    <dbReference type="NCBI Taxonomy" id="36881"/>
    <lineage>
        <taxon>Eukaryota</taxon>
        <taxon>Viridiplantae</taxon>
        <taxon>Chlorophyta</taxon>
        <taxon>Pyramimonadophyceae</taxon>
        <taxon>Pyramimonadales</taxon>
        <taxon>Pyramimonadaceae</taxon>
        <taxon>Cymbomonas</taxon>
    </lineage>
</organism>
<evidence type="ECO:0000313" key="1">
    <source>
        <dbReference type="EMBL" id="KAK3267039.1"/>
    </source>
</evidence>
<reference evidence="1 2" key="1">
    <citation type="journal article" date="2015" name="Genome Biol. Evol.">
        <title>Comparative Genomics of a Bacterivorous Green Alga Reveals Evolutionary Causalities and Consequences of Phago-Mixotrophic Mode of Nutrition.</title>
        <authorList>
            <person name="Burns J.A."/>
            <person name="Paasch A."/>
            <person name="Narechania A."/>
            <person name="Kim E."/>
        </authorList>
    </citation>
    <scope>NUCLEOTIDE SEQUENCE [LARGE SCALE GENOMIC DNA]</scope>
    <source>
        <strain evidence="1 2">PLY_AMNH</strain>
    </source>
</reference>
<evidence type="ECO:0008006" key="3">
    <source>
        <dbReference type="Google" id="ProtNLM"/>
    </source>
</evidence>
<gene>
    <name evidence="1" type="ORF">CYMTET_24379</name>
</gene>